<evidence type="ECO:0000313" key="2">
    <source>
        <dbReference type="Ensembl" id="ENSPREP00000004342.1"/>
    </source>
</evidence>
<dbReference type="InterPro" id="IPR011993">
    <property type="entry name" value="PH-like_dom_sf"/>
</dbReference>
<dbReference type="GeneID" id="103466886"/>
<reference evidence="2" key="2">
    <citation type="submission" date="2025-08" db="UniProtKB">
        <authorList>
            <consortium name="Ensembl"/>
        </authorList>
    </citation>
    <scope>IDENTIFICATION</scope>
    <source>
        <strain evidence="2">Guanapo</strain>
    </source>
</reference>
<reference evidence="2" key="3">
    <citation type="submission" date="2025-09" db="UniProtKB">
        <authorList>
            <consortium name="Ensembl"/>
        </authorList>
    </citation>
    <scope>IDENTIFICATION</scope>
    <source>
        <strain evidence="2">Guanapo</strain>
    </source>
</reference>
<evidence type="ECO:0000313" key="3">
    <source>
        <dbReference type="Proteomes" id="UP000242638"/>
    </source>
</evidence>
<dbReference type="Bgee" id="ENSPREG00000003067">
    <property type="expression patterns" value="Expressed in caudal fin"/>
</dbReference>
<dbReference type="Proteomes" id="UP000242638">
    <property type="component" value="Unassembled WGS sequence"/>
</dbReference>
<dbReference type="CDD" id="cd00934">
    <property type="entry name" value="PTB"/>
    <property type="match status" value="1"/>
</dbReference>
<organism evidence="2 3">
    <name type="scientific">Poecilia reticulata</name>
    <name type="common">Guppy</name>
    <name type="synonym">Acanthophacelus reticulatus</name>
    <dbReference type="NCBI Taxonomy" id="8081"/>
    <lineage>
        <taxon>Eukaryota</taxon>
        <taxon>Metazoa</taxon>
        <taxon>Chordata</taxon>
        <taxon>Craniata</taxon>
        <taxon>Vertebrata</taxon>
        <taxon>Euteleostomi</taxon>
        <taxon>Actinopterygii</taxon>
        <taxon>Neopterygii</taxon>
        <taxon>Teleostei</taxon>
        <taxon>Neoteleostei</taxon>
        <taxon>Acanthomorphata</taxon>
        <taxon>Ovalentaria</taxon>
        <taxon>Atherinomorphae</taxon>
        <taxon>Cyprinodontiformes</taxon>
        <taxon>Poeciliidae</taxon>
        <taxon>Poeciliinae</taxon>
        <taxon>Poecilia</taxon>
    </lineage>
</organism>
<reference evidence="3" key="1">
    <citation type="submission" date="2013-11" db="EMBL/GenBank/DDBJ databases">
        <title>The genomic landscape of the Guanapo guppy.</title>
        <authorList>
            <person name="Kuenstner A."/>
            <person name="Dreyer C."/>
        </authorList>
    </citation>
    <scope>NUCLEOTIDE SEQUENCE</scope>
    <source>
        <strain evidence="3">Guanapo</strain>
    </source>
</reference>
<dbReference type="OrthoDB" id="10070446at2759"/>
<dbReference type="Gene3D" id="2.30.29.30">
    <property type="entry name" value="Pleckstrin-homology domain (PH domain)/Phosphotyrosine-binding domain (PTB)"/>
    <property type="match status" value="1"/>
</dbReference>
<protein>
    <submittedName>
        <fullName evidence="2">PTB domain-containing engulfment adapter protein 1-like</fullName>
    </submittedName>
</protein>
<accession>A0A3P9N491</accession>
<dbReference type="PANTHER" id="PTHR11232:SF79">
    <property type="entry name" value="PTB DOMAIN-CONTAINING ENGULFMENT ADAPTER PROTEIN 1"/>
    <property type="match status" value="1"/>
</dbReference>
<dbReference type="RefSeq" id="XP_017161165.1">
    <property type="nucleotide sequence ID" value="XM_017305676.1"/>
</dbReference>
<dbReference type="AlphaFoldDB" id="A0A3P9N491"/>
<name>A0A3P9N491_POERE</name>
<dbReference type="PANTHER" id="PTHR11232">
    <property type="entry name" value="PHOSPHOTYROSINE INTERACTION DOMAIN-CONTAINING FAMILY MEMBER"/>
    <property type="match status" value="1"/>
</dbReference>
<evidence type="ECO:0000259" key="1">
    <source>
        <dbReference type="PROSITE" id="PS01179"/>
    </source>
</evidence>
<feature type="domain" description="PID" evidence="1">
    <location>
        <begin position="27"/>
        <end position="147"/>
    </location>
</feature>
<dbReference type="PROSITE" id="PS01179">
    <property type="entry name" value="PID"/>
    <property type="match status" value="1"/>
</dbReference>
<keyword evidence="3" id="KW-1185">Reference proteome</keyword>
<proteinExistence type="predicted"/>
<dbReference type="Pfam" id="PF00640">
    <property type="entry name" value="PID"/>
    <property type="match status" value="1"/>
</dbReference>
<dbReference type="GeneTree" id="ENSGT00940000156186"/>
<dbReference type="Ensembl" id="ENSPRET00000004403.1">
    <property type="protein sequence ID" value="ENSPREP00000004342.1"/>
    <property type="gene ID" value="ENSPREG00000003067.1"/>
</dbReference>
<dbReference type="SMART" id="SM00462">
    <property type="entry name" value="PTB"/>
    <property type="match status" value="1"/>
</dbReference>
<sequence length="194" mass="21749">MYLLLVSGFPLGTSQKMSDILEDESDISFTVKFLGRVEVVRSSGQQILEEAAQSLKMPDRFNSEKAAKKSKVLIFLSMSGIDILEYKTKFLLYSCPLPTVSFCAVLRDSPKVFGFIAQHPAADMYHCYLFQSQKLGPVLVSAIGDAFRASKKEQNVRGGRDLVVEALRHKNKVLQRENDELRKKLGGHIYEAIS</sequence>
<dbReference type="SUPFAM" id="SSF50729">
    <property type="entry name" value="PH domain-like"/>
    <property type="match status" value="1"/>
</dbReference>
<dbReference type="InterPro" id="IPR006020">
    <property type="entry name" value="PTB/PI_dom"/>
</dbReference>
<dbReference type="STRING" id="8081.ENSPREP00000004342"/>
<dbReference type="OMA" id="GGHIYEA"/>
<dbReference type="InterPro" id="IPR051133">
    <property type="entry name" value="Adapter_Engulfment-Domain"/>
</dbReference>